<sequence>MELLKELYDISAQTHQEKDMIAFVSQKLTDLGVSFTIDKAGNIYATKGKAATFPCIAAHLDEVHQAREKGYEVLFVKDEFIIGFNSGKREFNGIGADDKNGIWVCLKCLEKYDNLKCVFFVGEEQGCIGSRQADMKFFDDCRFVIQCDRKGNGDFISTIYGDSLCSPRFIEDAALGQHGYKEEKGMQTDVKTLRDRGLEISCANISCGYYYPHTPHEITNIEDLKKCRTLVEHIIENCQEVYTYKEERPQWPNRSWDFFSDVFPSSRSYSRPQSRSQTTQKKKTNPPTAIRKAAEAYKKERAEAKKVMTRFFSMNPDGKLSVFEVIYADFFPHLKKDSFDNIYKEVMKEIASCRKERKAHPLYRSKQLARKQTGVENVNE</sequence>
<dbReference type="Gene3D" id="3.40.630.10">
    <property type="entry name" value="Zn peptidases"/>
    <property type="match status" value="1"/>
</dbReference>
<gene>
    <name evidence="2" type="primary">lysK_1</name>
    <name evidence="2" type="ORF">BFLFYP10_02038</name>
</gene>
<dbReference type="AlphaFoldDB" id="A0A6N2V811"/>
<evidence type="ECO:0000313" key="2">
    <source>
        <dbReference type="EMBL" id="VYT25757.1"/>
    </source>
</evidence>
<dbReference type="InterPro" id="IPR051464">
    <property type="entry name" value="Peptidase_M42_aminopept"/>
</dbReference>
<dbReference type="PANTHER" id="PTHR32481">
    <property type="entry name" value="AMINOPEPTIDASE"/>
    <property type="match status" value="1"/>
</dbReference>
<proteinExistence type="predicted"/>
<organism evidence="2">
    <name type="scientific">Bacteroides faecis</name>
    <dbReference type="NCBI Taxonomy" id="674529"/>
    <lineage>
        <taxon>Bacteria</taxon>
        <taxon>Pseudomonadati</taxon>
        <taxon>Bacteroidota</taxon>
        <taxon>Bacteroidia</taxon>
        <taxon>Bacteroidales</taxon>
        <taxon>Bacteroidaceae</taxon>
        <taxon>Bacteroides</taxon>
    </lineage>
</organism>
<feature type="compositionally biased region" description="Low complexity" evidence="1">
    <location>
        <begin position="265"/>
        <end position="279"/>
    </location>
</feature>
<dbReference type="PANTHER" id="PTHR32481:SF7">
    <property type="entry name" value="AMINOPEPTIDASE YHFE-RELATED"/>
    <property type="match status" value="1"/>
</dbReference>
<dbReference type="SUPFAM" id="SSF53187">
    <property type="entry name" value="Zn-dependent exopeptidases"/>
    <property type="match status" value="1"/>
</dbReference>
<protein>
    <submittedName>
        <fullName evidence="2">Acetyl-lysine deacetylase</fullName>
    </submittedName>
</protein>
<reference evidence="2" key="1">
    <citation type="submission" date="2019-11" db="EMBL/GenBank/DDBJ databases">
        <authorList>
            <person name="Feng L."/>
        </authorList>
    </citation>
    <scope>NUCLEOTIDE SEQUENCE</scope>
    <source>
        <strain evidence="2">BfaecisLFYP10</strain>
    </source>
</reference>
<accession>A0A6N2V811</accession>
<dbReference type="RefSeq" id="WP_156729913.1">
    <property type="nucleotide sequence ID" value="NZ_CACRSZ010000049.1"/>
</dbReference>
<dbReference type="EMBL" id="CACRSZ010000049">
    <property type="protein sequence ID" value="VYT25757.1"/>
    <property type="molecule type" value="Genomic_DNA"/>
</dbReference>
<evidence type="ECO:0000256" key="1">
    <source>
        <dbReference type="SAM" id="MobiDB-lite"/>
    </source>
</evidence>
<feature type="region of interest" description="Disordered" evidence="1">
    <location>
        <begin position="265"/>
        <end position="288"/>
    </location>
</feature>
<name>A0A6N2V811_9BACE</name>